<evidence type="ECO:0000256" key="4">
    <source>
        <dbReference type="ARBA" id="ARBA00023125"/>
    </source>
</evidence>
<accession>A0A8H3HS41</accession>
<keyword evidence="2" id="KW-0862">Zinc</keyword>
<evidence type="ECO:0000313" key="10">
    <source>
        <dbReference type="Proteomes" id="UP000663853"/>
    </source>
</evidence>
<evidence type="ECO:0000256" key="2">
    <source>
        <dbReference type="ARBA" id="ARBA00022833"/>
    </source>
</evidence>
<gene>
    <name evidence="9" type="ORF">RDB_LOCUS174777</name>
</gene>
<dbReference type="InterPro" id="IPR007219">
    <property type="entry name" value="XnlR_reg_dom"/>
</dbReference>
<feature type="compositionally biased region" description="Polar residues" evidence="7">
    <location>
        <begin position="66"/>
        <end position="85"/>
    </location>
</feature>
<keyword evidence="3" id="KW-0805">Transcription regulation</keyword>
<organism evidence="9 10">
    <name type="scientific">Rhizoctonia solani</name>
    <dbReference type="NCBI Taxonomy" id="456999"/>
    <lineage>
        <taxon>Eukaryota</taxon>
        <taxon>Fungi</taxon>
        <taxon>Dikarya</taxon>
        <taxon>Basidiomycota</taxon>
        <taxon>Agaricomycotina</taxon>
        <taxon>Agaricomycetes</taxon>
        <taxon>Cantharellales</taxon>
        <taxon>Ceratobasidiaceae</taxon>
        <taxon>Rhizoctonia</taxon>
    </lineage>
</organism>
<dbReference type="PANTHER" id="PTHR31313:SF81">
    <property type="entry name" value="TY1 ENHANCER ACTIVATOR"/>
    <property type="match status" value="1"/>
</dbReference>
<dbReference type="AlphaFoldDB" id="A0A8H3HS41"/>
<evidence type="ECO:0000256" key="3">
    <source>
        <dbReference type="ARBA" id="ARBA00023015"/>
    </source>
</evidence>
<evidence type="ECO:0000259" key="8">
    <source>
        <dbReference type="Pfam" id="PF04082"/>
    </source>
</evidence>
<feature type="region of interest" description="Disordered" evidence="7">
    <location>
        <begin position="44"/>
        <end position="90"/>
    </location>
</feature>
<dbReference type="OrthoDB" id="269227at2759"/>
<proteinExistence type="predicted"/>
<dbReference type="Proteomes" id="UP000663853">
    <property type="component" value="Unassembled WGS sequence"/>
</dbReference>
<name>A0A8H3HS41_9AGAM</name>
<comment type="caution">
    <text evidence="9">The sequence shown here is derived from an EMBL/GenBank/DDBJ whole genome shotgun (WGS) entry which is preliminary data.</text>
</comment>
<keyword evidence="5" id="KW-0804">Transcription</keyword>
<keyword evidence="6" id="KW-0539">Nucleus</keyword>
<dbReference type="GO" id="GO:0003677">
    <property type="term" value="F:DNA binding"/>
    <property type="evidence" value="ECO:0007669"/>
    <property type="project" value="UniProtKB-KW"/>
</dbReference>
<evidence type="ECO:0000313" key="9">
    <source>
        <dbReference type="EMBL" id="CAE6534484.1"/>
    </source>
</evidence>
<keyword evidence="1" id="KW-0479">Metal-binding</keyword>
<reference evidence="9" key="1">
    <citation type="submission" date="2021-01" db="EMBL/GenBank/DDBJ databases">
        <authorList>
            <person name="Kaushik A."/>
        </authorList>
    </citation>
    <scope>NUCLEOTIDE SEQUENCE</scope>
    <source>
        <strain evidence="9">AG6-10EEA</strain>
    </source>
</reference>
<evidence type="ECO:0000256" key="6">
    <source>
        <dbReference type="ARBA" id="ARBA00023242"/>
    </source>
</evidence>
<dbReference type="PANTHER" id="PTHR31313">
    <property type="entry name" value="TY1 ENHANCER ACTIVATOR"/>
    <property type="match status" value="1"/>
</dbReference>
<feature type="domain" description="Xylanolytic transcriptional activator regulatory" evidence="8">
    <location>
        <begin position="217"/>
        <end position="321"/>
    </location>
</feature>
<sequence>MLIHFQCSWMVDGEEDRPASKQFVEALRAKAQLLEAEITQLKLEQRHTPAGTSSSGAQPEAEFSSGAPQPSVPSGSVSHVNTNPSAPGFRTENVSHFSLYQAPPTHNATQSHLVNAPPLLTHIHIQPTDQRPTPSSEPMATSAEKQPSLAYQYIFNINTSLPLDEQSPEHRASLQCQWDRYLPELDVQLSRHEHDTLLSRCFNYGAAWHFGLFPDLFLRDMLEILSPDSTRTPGELQHYSPLLHCSMLAFASPLSDNPVIQQISTREKFVLYAKRQLDEEFAYANPSLILSLILLAEYHLGIGERNTGYMYTGMSMRAVRAGTGSPLRDWYRWSAFVQEKFLAHEMNRPSEMPVPKVPIGLPIALEFDDQPLSVHSIGDLFAHEHYNGITLECFIQCAKLMLIPTAVYATSPSSPWNLTKKKIPLNSRSGSTTAENIQLQLDTWSNALPNNLLIRESHTLTPPPVLTLHIRYWWSILQLKSLGSKNELSHATEKLVELFEAFDIQFGFQFFPRNLAKVSVLHPYYLRPADMIVDRQYIRAGAH</sequence>
<protein>
    <recommendedName>
        <fullName evidence="8">Xylanolytic transcriptional activator regulatory domain-containing protein</fullName>
    </recommendedName>
</protein>
<evidence type="ECO:0000256" key="1">
    <source>
        <dbReference type="ARBA" id="ARBA00022723"/>
    </source>
</evidence>
<dbReference type="GO" id="GO:0008270">
    <property type="term" value="F:zinc ion binding"/>
    <property type="evidence" value="ECO:0007669"/>
    <property type="project" value="InterPro"/>
</dbReference>
<evidence type="ECO:0000256" key="5">
    <source>
        <dbReference type="ARBA" id="ARBA00023163"/>
    </source>
</evidence>
<keyword evidence="4" id="KW-0238">DNA-binding</keyword>
<evidence type="ECO:0000256" key="7">
    <source>
        <dbReference type="SAM" id="MobiDB-lite"/>
    </source>
</evidence>
<dbReference type="EMBL" id="CAJMXA010004098">
    <property type="protein sequence ID" value="CAE6534484.1"/>
    <property type="molecule type" value="Genomic_DNA"/>
</dbReference>
<dbReference type="GO" id="GO:0006351">
    <property type="term" value="P:DNA-templated transcription"/>
    <property type="evidence" value="ECO:0007669"/>
    <property type="project" value="InterPro"/>
</dbReference>
<dbReference type="CDD" id="cd12148">
    <property type="entry name" value="fungal_TF_MHR"/>
    <property type="match status" value="1"/>
</dbReference>
<dbReference type="InterPro" id="IPR051615">
    <property type="entry name" value="Transcr_Regulatory_Elem"/>
</dbReference>
<dbReference type="Pfam" id="PF04082">
    <property type="entry name" value="Fungal_trans"/>
    <property type="match status" value="1"/>
</dbReference>